<reference evidence="4" key="1">
    <citation type="journal article" date="2020" name="Stud. Mycol.">
        <title>101 Dothideomycetes genomes: a test case for predicting lifestyles and emergence of pathogens.</title>
        <authorList>
            <person name="Haridas S."/>
            <person name="Albert R."/>
            <person name="Binder M."/>
            <person name="Bloem J."/>
            <person name="Labutti K."/>
            <person name="Salamov A."/>
            <person name="Andreopoulos B."/>
            <person name="Baker S."/>
            <person name="Barry K."/>
            <person name="Bills G."/>
            <person name="Bluhm B."/>
            <person name="Cannon C."/>
            <person name="Castanera R."/>
            <person name="Culley D."/>
            <person name="Daum C."/>
            <person name="Ezra D."/>
            <person name="Gonzalez J."/>
            <person name="Henrissat B."/>
            <person name="Kuo A."/>
            <person name="Liang C."/>
            <person name="Lipzen A."/>
            <person name="Lutzoni F."/>
            <person name="Magnuson J."/>
            <person name="Mondo S."/>
            <person name="Nolan M."/>
            <person name="Ohm R."/>
            <person name="Pangilinan J."/>
            <person name="Park H.-J."/>
            <person name="Ramirez L."/>
            <person name="Alfaro M."/>
            <person name="Sun H."/>
            <person name="Tritt A."/>
            <person name="Yoshinaga Y."/>
            <person name="Zwiers L.-H."/>
            <person name="Turgeon B."/>
            <person name="Goodwin S."/>
            <person name="Spatafora J."/>
            <person name="Crous P."/>
            <person name="Grigoriev I."/>
        </authorList>
    </citation>
    <scope>NUCLEOTIDE SEQUENCE</scope>
    <source>
        <strain evidence="4">ATCC 16933</strain>
    </source>
</reference>
<dbReference type="InterPro" id="IPR050879">
    <property type="entry name" value="Acyltransferase_3"/>
</dbReference>
<feature type="transmembrane region" description="Helical" evidence="2">
    <location>
        <begin position="297"/>
        <end position="313"/>
    </location>
</feature>
<keyword evidence="4" id="KW-0808">Transferase</keyword>
<keyword evidence="2" id="KW-0812">Transmembrane</keyword>
<protein>
    <submittedName>
        <fullName evidence="4">Acyltransferase family-domain-containing protein</fullName>
    </submittedName>
</protein>
<keyword evidence="5" id="KW-1185">Reference proteome</keyword>
<dbReference type="PANTHER" id="PTHR23028:SF134">
    <property type="entry name" value="PUTATIVE (AFU_ORTHOLOGUE AFUA_4G08520)-RELATED"/>
    <property type="match status" value="1"/>
</dbReference>
<dbReference type="Pfam" id="PF01757">
    <property type="entry name" value="Acyl_transf_3"/>
    <property type="match status" value="1"/>
</dbReference>
<name>A0A6A6NM35_9PEZI</name>
<dbReference type="InterPro" id="IPR002656">
    <property type="entry name" value="Acyl_transf_3_dom"/>
</dbReference>
<accession>A0A6A6NM35</accession>
<organism evidence="4 5">
    <name type="scientific">Lineolata rhizophorae</name>
    <dbReference type="NCBI Taxonomy" id="578093"/>
    <lineage>
        <taxon>Eukaryota</taxon>
        <taxon>Fungi</taxon>
        <taxon>Dikarya</taxon>
        <taxon>Ascomycota</taxon>
        <taxon>Pezizomycotina</taxon>
        <taxon>Dothideomycetes</taxon>
        <taxon>Dothideomycetes incertae sedis</taxon>
        <taxon>Lineolatales</taxon>
        <taxon>Lineolataceae</taxon>
        <taxon>Lineolata</taxon>
    </lineage>
</organism>
<evidence type="ECO:0000256" key="1">
    <source>
        <dbReference type="SAM" id="MobiDB-lite"/>
    </source>
</evidence>
<dbReference type="Proteomes" id="UP000799766">
    <property type="component" value="Unassembled WGS sequence"/>
</dbReference>
<feature type="region of interest" description="Disordered" evidence="1">
    <location>
        <begin position="1"/>
        <end position="39"/>
    </location>
</feature>
<feature type="domain" description="Acyltransferase 3" evidence="3">
    <location>
        <begin position="91"/>
        <end position="516"/>
    </location>
</feature>
<feature type="transmembrane region" description="Helical" evidence="2">
    <location>
        <begin position="454"/>
        <end position="473"/>
    </location>
</feature>
<dbReference type="AlphaFoldDB" id="A0A6A6NM35"/>
<feature type="transmembrane region" description="Helical" evidence="2">
    <location>
        <begin position="376"/>
        <end position="393"/>
    </location>
</feature>
<evidence type="ECO:0000259" key="3">
    <source>
        <dbReference type="Pfam" id="PF01757"/>
    </source>
</evidence>
<proteinExistence type="predicted"/>
<feature type="transmembrane region" description="Helical" evidence="2">
    <location>
        <begin position="493"/>
        <end position="516"/>
    </location>
</feature>
<feature type="transmembrane region" description="Helical" evidence="2">
    <location>
        <begin position="193"/>
        <end position="212"/>
    </location>
</feature>
<feature type="compositionally biased region" description="Polar residues" evidence="1">
    <location>
        <begin position="1"/>
        <end position="16"/>
    </location>
</feature>
<dbReference type="EMBL" id="MU001712">
    <property type="protein sequence ID" value="KAF2452303.1"/>
    <property type="molecule type" value="Genomic_DNA"/>
</dbReference>
<sequence>MFGNGNQNYLQLPTSSPDDEDVDPALEVNGSDQPSSPHDHMVLRKTIVPRRFYQLPYKLVCPLSKLGICLLPAFVRRRAGLVAENPNALTALDGVRGFACLFVFNFHSIYTYTNSLHNGYGLHNDDISVENTMYIHQLPFVSLLYRGRAMVCVFFALSGYVLSRKPLQQIRAQQYEKFQHTITSSVFRRGLRLYLPTLASTFLVLVAVRLGAFDRATEVRDSGEYIRGTNEEHPPILPNLMEQLQDWGNNCVWKLLNPFKWDEFYNNYDSHLWTIPLEFRSSLVLFLTHVALAKVRTGWRLGLTCVLIVFLIARVRWEVMLFVVGGMLAELDLIMRTWEDMPSGSNAEPILPSASGRLDVNEISEKPPTPEQKPRVRYHNIFFFVVALYFLSYPDFNSKDTPGFSFLWSVSPPAFARARRTQWWWWSIGASLLLWTISNTPVLQVPFKSRVAQYLGQVSYAFYVVHGPILHSLGYTLMPIIWGLTGRETNAGFVGGLLINWAICLFVSLWVADIFWRTVDKSSVRFARFVEERMAHRN</sequence>
<feature type="transmembrane region" description="Helical" evidence="2">
    <location>
        <begin position="423"/>
        <end position="442"/>
    </location>
</feature>
<keyword evidence="2" id="KW-1133">Transmembrane helix</keyword>
<dbReference type="OrthoDB" id="5819582at2759"/>
<evidence type="ECO:0000313" key="4">
    <source>
        <dbReference type="EMBL" id="KAF2452303.1"/>
    </source>
</evidence>
<gene>
    <name evidence="4" type="ORF">BDY21DRAFT_359573</name>
</gene>
<keyword evidence="4" id="KW-0012">Acyltransferase</keyword>
<feature type="transmembrane region" description="Helical" evidence="2">
    <location>
        <begin position="143"/>
        <end position="162"/>
    </location>
</feature>
<dbReference type="PANTHER" id="PTHR23028">
    <property type="entry name" value="ACETYLTRANSFERASE"/>
    <property type="match status" value="1"/>
</dbReference>
<evidence type="ECO:0000256" key="2">
    <source>
        <dbReference type="SAM" id="Phobius"/>
    </source>
</evidence>
<dbReference type="GO" id="GO:0016747">
    <property type="term" value="F:acyltransferase activity, transferring groups other than amino-acyl groups"/>
    <property type="evidence" value="ECO:0007669"/>
    <property type="project" value="InterPro"/>
</dbReference>
<evidence type="ECO:0000313" key="5">
    <source>
        <dbReference type="Proteomes" id="UP000799766"/>
    </source>
</evidence>
<keyword evidence="2" id="KW-0472">Membrane</keyword>